<feature type="transmembrane region" description="Helical" evidence="6">
    <location>
        <begin position="61"/>
        <end position="77"/>
    </location>
</feature>
<keyword evidence="3 6" id="KW-0812">Transmembrane</keyword>
<feature type="transmembrane region" description="Helical" evidence="6">
    <location>
        <begin position="6"/>
        <end position="25"/>
    </location>
</feature>
<keyword evidence="10" id="KW-1185">Reference proteome</keyword>
<evidence type="ECO:0000259" key="7">
    <source>
        <dbReference type="Pfam" id="PF03772"/>
    </source>
</evidence>
<name>A0A562TED8_CHIJA</name>
<feature type="transmembrane region" description="Helical" evidence="6">
    <location>
        <begin position="254"/>
        <end position="277"/>
    </location>
</feature>
<evidence type="ECO:0000256" key="2">
    <source>
        <dbReference type="ARBA" id="ARBA00022475"/>
    </source>
</evidence>
<keyword evidence="2" id="KW-1003">Cell membrane</keyword>
<dbReference type="Pfam" id="PF13567">
    <property type="entry name" value="DUF4131"/>
    <property type="match status" value="1"/>
</dbReference>
<feature type="transmembrane region" description="Helical" evidence="6">
    <location>
        <begin position="391"/>
        <end position="411"/>
    </location>
</feature>
<reference evidence="9 10" key="1">
    <citation type="journal article" date="2013" name="Stand. Genomic Sci.">
        <title>Genomic Encyclopedia of Type Strains, Phase I: The one thousand microbial genomes (KMG-I) project.</title>
        <authorList>
            <person name="Kyrpides N.C."/>
            <person name="Woyke T."/>
            <person name="Eisen J.A."/>
            <person name="Garrity G."/>
            <person name="Lilburn T.G."/>
            <person name="Beck B.J."/>
            <person name="Whitman W.B."/>
            <person name="Hugenholtz P."/>
            <person name="Klenk H.P."/>
        </authorList>
    </citation>
    <scope>NUCLEOTIDE SEQUENCE [LARGE SCALE GENOMIC DNA]</scope>
    <source>
        <strain evidence="9 10">DSM 13484</strain>
    </source>
</reference>
<keyword evidence="5 6" id="KW-0472">Membrane</keyword>
<dbReference type="NCBIfam" id="TIGR00360">
    <property type="entry name" value="ComEC_N-term"/>
    <property type="match status" value="1"/>
</dbReference>
<dbReference type="EMBL" id="VLLG01000002">
    <property type="protein sequence ID" value="TWI91911.1"/>
    <property type="molecule type" value="Genomic_DNA"/>
</dbReference>
<feature type="transmembrane region" description="Helical" evidence="6">
    <location>
        <begin position="454"/>
        <end position="477"/>
    </location>
</feature>
<comment type="caution">
    <text evidence="9">The sequence shown here is derived from an EMBL/GenBank/DDBJ whole genome shotgun (WGS) entry which is preliminary data.</text>
</comment>
<dbReference type="PANTHER" id="PTHR30619:SF1">
    <property type="entry name" value="RECOMBINATION PROTEIN 2"/>
    <property type="match status" value="1"/>
</dbReference>
<dbReference type="RefSeq" id="WP_145711040.1">
    <property type="nucleotide sequence ID" value="NZ_BAAAFY010000001.1"/>
</dbReference>
<feature type="transmembrane region" description="Helical" evidence="6">
    <location>
        <begin position="417"/>
        <end position="442"/>
    </location>
</feature>
<evidence type="ECO:0000256" key="6">
    <source>
        <dbReference type="SAM" id="Phobius"/>
    </source>
</evidence>
<protein>
    <submittedName>
        <fullName evidence="9">Competence protein ComEC</fullName>
    </submittedName>
</protein>
<evidence type="ECO:0000313" key="10">
    <source>
        <dbReference type="Proteomes" id="UP000316778"/>
    </source>
</evidence>
<accession>A0A562TED8</accession>
<evidence type="ECO:0000256" key="4">
    <source>
        <dbReference type="ARBA" id="ARBA00022989"/>
    </source>
</evidence>
<feature type="transmembrane region" description="Helical" evidence="6">
    <location>
        <begin position="297"/>
        <end position="323"/>
    </location>
</feature>
<sequence length="687" mass="76886">MRATPFIRLFIPLAIGIGVQVRWAISWHWSAVVLLVALAGIMVSAFLPVGMQYALNRLRGILIYCLLLGGGGLLVSVKDIRHHPAYAGKALQGEDSLLVRLQEPLQERPRSWKSIATIEALLRNGKRLPVKGRTLLYFQKDSTAAALQCGEALLLCATLRPVGNTGNPGAFDYRQYCARRQIFHQAYVRSGHWKRSGECNGMVDRWLLQARAWCVHTLQQYVGGGQASALAAALLIGYRYDLDKDMVQAYTNAGVVHIIAISGMHLALIYATLLWLLQWWPAHRFSNIIKAAIIISLLWAFACVTGAAASILRAAVMFTAIAIGQLVLNRYTSTYNTLAASAFLLLCYDPWLLLDAGFQLSYLAVLGILLCYRPLYDLWVIRNKWLSRCWAAMAVTLAAQVFTLPVCLYYFHQFPNLFLPANLLIVTLSTIILYGLILLLLLSPLPAAAHYTGAAVTWLISCMNRLVLFIESLPYAVTENIPMPGYATVCAYVIIAALMGAWLARWKRGWHLALYAALLWAALYAVATVRNCNRRQLVIYNVPGYTAMDVVAGRHCRFAGDTALLRNAALRKRYLQPARLLYGAKDATLPALQQQEGFISIGRKRLVVVDSTWRACAPVKKFCTDYILLSHHPRLSIMQLKDMFDFKMIIFDASNPFWQVQQWKSECSVLTLRCFSVPDQGAYLINF</sequence>
<feature type="transmembrane region" description="Helical" evidence="6">
    <location>
        <begin position="510"/>
        <end position="527"/>
    </location>
</feature>
<evidence type="ECO:0000313" key="9">
    <source>
        <dbReference type="EMBL" id="TWI91911.1"/>
    </source>
</evidence>
<dbReference type="InterPro" id="IPR052159">
    <property type="entry name" value="Competence_DNA_uptake"/>
</dbReference>
<feature type="transmembrane region" description="Helical" evidence="6">
    <location>
        <begin position="32"/>
        <end position="55"/>
    </location>
</feature>
<comment type="subcellular location">
    <subcellularLocation>
        <location evidence="1">Cell membrane</location>
        <topology evidence="1">Multi-pass membrane protein</topology>
    </subcellularLocation>
</comment>
<evidence type="ECO:0000256" key="3">
    <source>
        <dbReference type="ARBA" id="ARBA00022692"/>
    </source>
</evidence>
<feature type="transmembrane region" description="Helical" evidence="6">
    <location>
        <begin position="335"/>
        <end position="354"/>
    </location>
</feature>
<feature type="domain" description="ComEC/Rec2-related protein" evidence="7">
    <location>
        <begin position="234"/>
        <end position="505"/>
    </location>
</feature>
<organism evidence="9 10">
    <name type="scientific">Chitinophaga japonensis</name>
    <name type="common">Flexibacter japonensis</name>
    <dbReference type="NCBI Taxonomy" id="104662"/>
    <lineage>
        <taxon>Bacteria</taxon>
        <taxon>Pseudomonadati</taxon>
        <taxon>Bacteroidota</taxon>
        <taxon>Chitinophagia</taxon>
        <taxon>Chitinophagales</taxon>
        <taxon>Chitinophagaceae</taxon>
        <taxon>Chitinophaga</taxon>
    </lineage>
</organism>
<dbReference type="OrthoDB" id="9761531at2"/>
<dbReference type="PANTHER" id="PTHR30619">
    <property type="entry name" value="DNA INTERNALIZATION/COMPETENCE PROTEIN COMEC/REC2"/>
    <property type="match status" value="1"/>
</dbReference>
<feature type="transmembrane region" description="Helical" evidence="6">
    <location>
        <begin position="483"/>
        <end position="503"/>
    </location>
</feature>
<keyword evidence="4 6" id="KW-1133">Transmembrane helix</keyword>
<dbReference type="Pfam" id="PF03772">
    <property type="entry name" value="Competence"/>
    <property type="match status" value="1"/>
</dbReference>
<dbReference type="AlphaFoldDB" id="A0A562TED8"/>
<feature type="transmembrane region" description="Helical" evidence="6">
    <location>
        <begin position="360"/>
        <end position="379"/>
    </location>
</feature>
<evidence type="ECO:0000259" key="8">
    <source>
        <dbReference type="Pfam" id="PF13567"/>
    </source>
</evidence>
<gene>
    <name evidence="9" type="ORF">LX66_1292</name>
</gene>
<evidence type="ECO:0000256" key="1">
    <source>
        <dbReference type="ARBA" id="ARBA00004651"/>
    </source>
</evidence>
<evidence type="ECO:0000256" key="5">
    <source>
        <dbReference type="ARBA" id="ARBA00023136"/>
    </source>
</evidence>
<feature type="domain" description="DUF4131" evidence="8">
    <location>
        <begin position="28"/>
        <end position="192"/>
    </location>
</feature>
<dbReference type="GO" id="GO:0005886">
    <property type="term" value="C:plasma membrane"/>
    <property type="evidence" value="ECO:0007669"/>
    <property type="project" value="UniProtKB-SubCell"/>
</dbReference>
<proteinExistence type="predicted"/>
<dbReference type="Proteomes" id="UP000316778">
    <property type="component" value="Unassembled WGS sequence"/>
</dbReference>
<dbReference type="InterPro" id="IPR025405">
    <property type="entry name" value="DUF4131"/>
</dbReference>
<dbReference type="InterPro" id="IPR004477">
    <property type="entry name" value="ComEC_N"/>
</dbReference>